<dbReference type="EMBL" id="VTUX01000004">
    <property type="protein sequence ID" value="KAA1191972.1"/>
    <property type="molecule type" value="Genomic_DNA"/>
</dbReference>
<gene>
    <name evidence="1" type="ORF">F0M18_10645</name>
</gene>
<evidence type="ECO:0000313" key="1">
    <source>
        <dbReference type="EMBL" id="KAA1191972.1"/>
    </source>
</evidence>
<proteinExistence type="predicted"/>
<dbReference type="AlphaFoldDB" id="A0A5B0WY01"/>
<sequence>MAFALSAQAFAPLPIHAAEAQRILLRNVGLIEPADAGATVTVNLLIEDGKLELVTQDAVSSQKIDSSYDIAGGVVLGTLSLGEPASFLILDGDPRENVELLLDTRTHARFAIHQGEVLKNNYSPTSRGSVDEGKQQGWLAYTPPPLAVPLNYQDKSRWNRYDGKYVSGLFSGAVVLDRQRWLDQDRNSMDQVGDLTAFEGGEIRALRFGAVGTFNFEQPWVWVIAGATHAFDKGFDQVDSDDFTLFDLRLDIPLWQSAGFSIGKQKEPISMERLMPMTNLPMQERAAVSDALLPSRNIGAVFSGTLPGDRATFAGGVFNNWLDKDQPSSPGDNSSQLVGRLTWVPLVSKNENSLLHLGAGARHSSAREPGFLRTVPEFNNAPNFVETGLLDVEGIDTWSLEASMRSGPFWLHSEYLQMDLESDAYGDPTLDGYHVTASWILTGEVRPYNWRTGLFKGIPIAATVDQNGWGAWEIGARFSHLDLSEVPGPEVGDAGEMDIWSLGVNWWLSPYFNVNLNYRYISLDRFGDEGISQGMNARLMLVLE</sequence>
<keyword evidence="2" id="KW-1185">Reference proteome</keyword>
<reference evidence="1 2" key="1">
    <citation type="submission" date="2019-09" db="EMBL/GenBank/DDBJ databases">
        <authorList>
            <person name="Chen X.-Y."/>
        </authorList>
    </citation>
    <scope>NUCLEOTIDE SEQUENCE [LARGE SCALE GENOMIC DNA]</scope>
    <source>
        <strain evidence="1 2">NY5</strain>
    </source>
</reference>
<dbReference type="Pfam" id="PF07396">
    <property type="entry name" value="Porin_O_P"/>
    <property type="match status" value="1"/>
</dbReference>
<name>A0A5B0WY01_9GAMM</name>
<dbReference type="SUPFAM" id="SSF56935">
    <property type="entry name" value="Porins"/>
    <property type="match status" value="1"/>
</dbReference>
<dbReference type="InterPro" id="IPR011059">
    <property type="entry name" value="Metal-dep_hydrolase_composite"/>
</dbReference>
<dbReference type="Gene3D" id="2.30.40.10">
    <property type="entry name" value="Urease, subunit C, domain 1"/>
    <property type="match status" value="1"/>
</dbReference>
<dbReference type="RefSeq" id="WP_149611408.1">
    <property type="nucleotide sequence ID" value="NZ_VTUX01000004.1"/>
</dbReference>
<evidence type="ECO:0008006" key="3">
    <source>
        <dbReference type="Google" id="ProtNLM"/>
    </source>
</evidence>
<evidence type="ECO:0000313" key="2">
    <source>
        <dbReference type="Proteomes" id="UP000323708"/>
    </source>
</evidence>
<dbReference type="Gene3D" id="2.40.160.10">
    <property type="entry name" value="Porin"/>
    <property type="match status" value="1"/>
</dbReference>
<dbReference type="GO" id="GO:0016810">
    <property type="term" value="F:hydrolase activity, acting on carbon-nitrogen (but not peptide) bonds"/>
    <property type="evidence" value="ECO:0007669"/>
    <property type="project" value="InterPro"/>
</dbReference>
<dbReference type="SUPFAM" id="SSF51338">
    <property type="entry name" value="Composite domain of metallo-dependent hydrolases"/>
    <property type="match status" value="1"/>
</dbReference>
<dbReference type="InterPro" id="IPR023614">
    <property type="entry name" value="Porin_dom_sf"/>
</dbReference>
<dbReference type="Proteomes" id="UP000323708">
    <property type="component" value="Unassembled WGS sequence"/>
</dbReference>
<protein>
    <recommendedName>
        <fullName evidence="3">Porin</fullName>
    </recommendedName>
</protein>
<accession>A0A5B0WY01</accession>
<organism evidence="1 2">
    <name type="scientific">Pseudohalioglobus sediminis</name>
    <dbReference type="NCBI Taxonomy" id="2606449"/>
    <lineage>
        <taxon>Bacteria</taxon>
        <taxon>Pseudomonadati</taxon>
        <taxon>Pseudomonadota</taxon>
        <taxon>Gammaproteobacteria</taxon>
        <taxon>Cellvibrionales</taxon>
        <taxon>Halieaceae</taxon>
        <taxon>Pseudohalioglobus</taxon>
    </lineage>
</organism>
<comment type="caution">
    <text evidence="1">The sequence shown here is derived from an EMBL/GenBank/DDBJ whole genome shotgun (WGS) entry which is preliminary data.</text>
</comment>
<dbReference type="InterPro" id="IPR010870">
    <property type="entry name" value="Porin_O/P"/>
</dbReference>